<evidence type="ECO:0000256" key="9">
    <source>
        <dbReference type="ARBA" id="ARBA00023303"/>
    </source>
</evidence>
<dbReference type="InterPro" id="IPR000644">
    <property type="entry name" value="CBS_dom"/>
</dbReference>
<name>A0A6J5D2T0_9BURK</name>
<organism evidence="13 14">
    <name type="scientific">Paraburkholderia humisilvae</name>
    <dbReference type="NCBI Taxonomy" id="627669"/>
    <lineage>
        <taxon>Bacteria</taxon>
        <taxon>Pseudomonadati</taxon>
        <taxon>Pseudomonadota</taxon>
        <taxon>Betaproteobacteria</taxon>
        <taxon>Burkholderiales</taxon>
        <taxon>Burkholderiaceae</taxon>
        <taxon>Paraburkholderia</taxon>
    </lineage>
</organism>
<dbReference type="AlphaFoldDB" id="A0A6J5D2T0"/>
<dbReference type="Pfam" id="PF00571">
    <property type="entry name" value="CBS"/>
    <property type="match status" value="2"/>
</dbReference>
<evidence type="ECO:0000259" key="12">
    <source>
        <dbReference type="PROSITE" id="PS51371"/>
    </source>
</evidence>
<keyword evidence="6 11" id="KW-0472">Membrane</keyword>
<evidence type="ECO:0000256" key="11">
    <source>
        <dbReference type="SAM" id="Phobius"/>
    </source>
</evidence>
<keyword evidence="2" id="KW-0813">Transport</keyword>
<dbReference type="InterPro" id="IPR050368">
    <property type="entry name" value="ClC-type_chloride_channel"/>
</dbReference>
<feature type="transmembrane region" description="Helical" evidence="11">
    <location>
        <begin position="269"/>
        <end position="287"/>
    </location>
</feature>
<dbReference type="InterPro" id="IPR046342">
    <property type="entry name" value="CBS_dom_sf"/>
</dbReference>
<evidence type="ECO:0000256" key="4">
    <source>
        <dbReference type="ARBA" id="ARBA00022989"/>
    </source>
</evidence>
<evidence type="ECO:0000256" key="1">
    <source>
        <dbReference type="ARBA" id="ARBA00004141"/>
    </source>
</evidence>
<evidence type="ECO:0000256" key="5">
    <source>
        <dbReference type="ARBA" id="ARBA00023065"/>
    </source>
</evidence>
<feature type="transmembrane region" description="Helical" evidence="11">
    <location>
        <begin position="394"/>
        <end position="413"/>
    </location>
</feature>
<dbReference type="SMART" id="SM00116">
    <property type="entry name" value="CBS"/>
    <property type="match status" value="2"/>
</dbReference>
<dbReference type="Gene3D" id="1.10.3080.10">
    <property type="entry name" value="Clc chloride channel"/>
    <property type="match status" value="1"/>
</dbReference>
<feature type="transmembrane region" description="Helical" evidence="11">
    <location>
        <begin position="235"/>
        <end position="257"/>
    </location>
</feature>
<sequence>MSLDDHKRDFSSNARLPGISALAVVIGMLSTLAAFVLLNLIHLFTNLFFYGSFSFVDRSPALNTLGPWVVLIPVAGGLIVGLMARYGSEKIRGHGIPEAIEAILFGKSRMSPKVAVLKPLSSGIVIGSGGPFGAEGPIIMTGGALGSLLAQCFKVTAAERKTLLVAGAAAGMTAVFGTPVAAVLLAVELLLFEWRPRSFLPVAVACAVAGFARAVFFGTAPLFPLQTAEPSAMSLVSCAVAGLLSGALASGLSTALYKVEDLFARLPLHWMWWPALGGLVVGIGGFVEPRALGVGYDVIGDLLHQHIALQFAVALLVVKAVMWVIALGSGTSGGVLAPLLMLGAGLGVVLSHLLPGGEPALWPLVCMAATLGATLGAPLTAIVFAFGLTHDANALLPLLAATLVAHGFATVVMKRSIMTEKIARRGYHIYREYGVDPLERHYVDEVMSRTVEAIDANVTVRDALATYFGTHQKRRAYPVISNERVLGVIDRAALERLRELAARNTVAAATATHATAAASGAATGTLPDPLDTRIGDLLQDAPAVALPHETCRLVATRLAVHGLERLPVVSDRKSLRLIGIVSRSDLIKPSLGHFEEEQKRERFRHIGFWSNARKRVLPTARKETHSSS</sequence>
<dbReference type="SUPFAM" id="SSF81340">
    <property type="entry name" value="Clc chloride channel"/>
    <property type="match status" value="1"/>
</dbReference>
<evidence type="ECO:0000313" key="13">
    <source>
        <dbReference type="EMBL" id="CAB3748569.1"/>
    </source>
</evidence>
<dbReference type="Proteomes" id="UP000494363">
    <property type="component" value="Unassembled WGS sequence"/>
</dbReference>
<dbReference type="Pfam" id="PF00654">
    <property type="entry name" value="Voltage_CLC"/>
    <property type="match status" value="1"/>
</dbReference>
<reference evidence="13 14" key="1">
    <citation type="submission" date="2020-04" db="EMBL/GenBank/DDBJ databases">
        <authorList>
            <person name="De Canck E."/>
        </authorList>
    </citation>
    <scope>NUCLEOTIDE SEQUENCE [LARGE SCALE GENOMIC DNA]</scope>
    <source>
        <strain evidence="13 14">LMG 29542</strain>
    </source>
</reference>
<dbReference type="Gene3D" id="3.10.580.10">
    <property type="entry name" value="CBS-domain"/>
    <property type="match status" value="1"/>
</dbReference>
<keyword evidence="10" id="KW-0129">CBS domain</keyword>
<dbReference type="PANTHER" id="PTHR43427:SF6">
    <property type="entry name" value="CHLORIDE CHANNEL PROTEIN CLC-E"/>
    <property type="match status" value="1"/>
</dbReference>
<keyword evidence="7" id="KW-0869">Chloride channel</keyword>
<dbReference type="PROSITE" id="PS51371">
    <property type="entry name" value="CBS"/>
    <property type="match status" value="1"/>
</dbReference>
<evidence type="ECO:0000256" key="8">
    <source>
        <dbReference type="ARBA" id="ARBA00023214"/>
    </source>
</evidence>
<dbReference type="RefSeq" id="WP_175225072.1">
    <property type="nucleotide sequence ID" value="NZ_CADIKH010000003.1"/>
</dbReference>
<feature type="transmembrane region" description="Helical" evidence="11">
    <location>
        <begin position="163"/>
        <end position="187"/>
    </location>
</feature>
<evidence type="ECO:0000256" key="10">
    <source>
        <dbReference type="PROSITE-ProRule" id="PRU00703"/>
    </source>
</evidence>
<feature type="transmembrane region" description="Helical" evidence="11">
    <location>
        <begin position="307"/>
        <end position="329"/>
    </location>
</feature>
<proteinExistence type="predicted"/>
<keyword evidence="8" id="KW-0868">Chloride</keyword>
<keyword evidence="3 11" id="KW-0812">Transmembrane</keyword>
<keyword evidence="5" id="KW-0406">Ion transport</keyword>
<evidence type="ECO:0000256" key="7">
    <source>
        <dbReference type="ARBA" id="ARBA00023173"/>
    </source>
</evidence>
<keyword evidence="9" id="KW-0407">Ion channel</keyword>
<keyword evidence="4 11" id="KW-1133">Transmembrane helix</keyword>
<dbReference type="EMBL" id="CADIKH010000003">
    <property type="protein sequence ID" value="CAB3748569.1"/>
    <property type="molecule type" value="Genomic_DNA"/>
</dbReference>
<feature type="transmembrane region" description="Helical" evidence="11">
    <location>
        <begin position="65"/>
        <end position="84"/>
    </location>
</feature>
<dbReference type="PANTHER" id="PTHR43427">
    <property type="entry name" value="CHLORIDE CHANNEL PROTEIN CLC-E"/>
    <property type="match status" value="1"/>
</dbReference>
<dbReference type="CDD" id="cd00400">
    <property type="entry name" value="Voltage_gated_ClC"/>
    <property type="match status" value="1"/>
</dbReference>
<evidence type="ECO:0000313" key="14">
    <source>
        <dbReference type="Proteomes" id="UP000494363"/>
    </source>
</evidence>
<gene>
    <name evidence="13" type="primary">clcB_1</name>
    <name evidence="13" type="ORF">LMG29542_00708</name>
</gene>
<evidence type="ECO:0000256" key="6">
    <source>
        <dbReference type="ARBA" id="ARBA00023136"/>
    </source>
</evidence>
<dbReference type="PRINTS" id="PR00762">
    <property type="entry name" value="CLCHANNEL"/>
</dbReference>
<feature type="transmembrane region" description="Helical" evidence="11">
    <location>
        <begin position="361"/>
        <end position="388"/>
    </location>
</feature>
<comment type="subcellular location">
    <subcellularLocation>
        <location evidence="1">Membrane</location>
        <topology evidence="1">Multi-pass membrane protein</topology>
    </subcellularLocation>
</comment>
<dbReference type="InterPro" id="IPR014743">
    <property type="entry name" value="Cl-channel_core"/>
</dbReference>
<keyword evidence="14" id="KW-1185">Reference proteome</keyword>
<evidence type="ECO:0000256" key="3">
    <source>
        <dbReference type="ARBA" id="ARBA00022692"/>
    </source>
</evidence>
<dbReference type="InterPro" id="IPR001807">
    <property type="entry name" value="ClC"/>
</dbReference>
<dbReference type="GO" id="GO:0034707">
    <property type="term" value="C:chloride channel complex"/>
    <property type="evidence" value="ECO:0007669"/>
    <property type="project" value="UniProtKB-KW"/>
</dbReference>
<protein>
    <submittedName>
        <fullName evidence="13">Voltage-gated ClC-type chloride channel ClcB</fullName>
    </submittedName>
</protein>
<dbReference type="SUPFAM" id="SSF54631">
    <property type="entry name" value="CBS-domain pair"/>
    <property type="match status" value="1"/>
</dbReference>
<feature type="domain" description="CBS" evidence="12">
    <location>
        <begin position="538"/>
        <end position="596"/>
    </location>
</feature>
<evidence type="ECO:0000256" key="2">
    <source>
        <dbReference type="ARBA" id="ARBA00022448"/>
    </source>
</evidence>
<feature type="transmembrane region" description="Helical" evidence="11">
    <location>
        <begin position="21"/>
        <end position="45"/>
    </location>
</feature>
<dbReference type="CDD" id="cd02205">
    <property type="entry name" value="CBS_pair_SF"/>
    <property type="match status" value="1"/>
</dbReference>
<feature type="transmembrane region" description="Helical" evidence="11">
    <location>
        <begin position="335"/>
        <end position="354"/>
    </location>
</feature>
<dbReference type="GO" id="GO:0005254">
    <property type="term" value="F:chloride channel activity"/>
    <property type="evidence" value="ECO:0007669"/>
    <property type="project" value="UniProtKB-KW"/>
</dbReference>
<feature type="transmembrane region" description="Helical" evidence="11">
    <location>
        <begin position="199"/>
        <end position="223"/>
    </location>
</feature>
<accession>A0A6J5D2T0</accession>